<keyword evidence="2" id="KW-1185">Reference proteome</keyword>
<dbReference type="EMBL" id="CAWUPB010001173">
    <property type="protein sequence ID" value="CAK7349207.1"/>
    <property type="molecule type" value="Genomic_DNA"/>
</dbReference>
<dbReference type="Proteomes" id="UP001314170">
    <property type="component" value="Unassembled WGS sequence"/>
</dbReference>
<gene>
    <name evidence="1" type="ORF">DCAF_LOCUS21918</name>
</gene>
<evidence type="ECO:0000313" key="2">
    <source>
        <dbReference type="Proteomes" id="UP001314170"/>
    </source>
</evidence>
<organism evidence="1 2">
    <name type="scientific">Dovyalis caffra</name>
    <dbReference type="NCBI Taxonomy" id="77055"/>
    <lineage>
        <taxon>Eukaryota</taxon>
        <taxon>Viridiplantae</taxon>
        <taxon>Streptophyta</taxon>
        <taxon>Embryophyta</taxon>
        <taxon>Tracheophyta</taxon>
        <taxon>Spermatophyta</taxon>
        <taxon>Magnoliopsida</taxon>
        <taxon>eudicotyledons</taxon>
        <taxon>Gunneridae</taxon>
        <taxon>Pentapetalae</taxon>
        <taxon>rosids</taxon>
        <taxon>fabids</taxon>
        <taxon>Malpighiales</taxon>
        <taxon>Salicaceae</taxon>
        <taxon>Flacourtieae</taxon>
        <taxon>Dovyalis</taxon>
    </lineage>
</organism>
<name>A0AAV1SG74_9ROSI</name>
<proteinExistence type="predicted"/>
<dbReference type="AlphaFoldDB" id="A0AAV1SG74"/>
<comment type="caution">
    <text evidence="1">The sequence shown here is derived from an EMBL/GenBank/DDBJ whole genome shotgun (WGS) entry which is preliminary data.</text>
</comment>
<reference evidence="1 2" key="1">
    <citation type="submission" date="2024-01" db="EMBL/GenBank/DDBJ databases">
        <authorList>
            <person name="Waweru B."/>
        </authorList>
    </citation>
    <scope>NUCLEOTIDE SEQUENCE [LARGE SCALE GENOMIC DNA]</scope>
</reference>
<evidence type="ECO:0000313" key="1">
    <source>
        <dbReference type="EMBL" id="CAK7349207.1"/>
    </source>
</evidence>
<sequence>MEGTKFNRNNKFMFEKEEEASLSGLGKLRATAVSMRVHGEVAPEFGMGTIAR</sequence>
<accession>A0AAV1SG74</accession>
<protein>
    <submittedName>
        <fullName evidence="1">Uncharacterized protein</fullName>
    </submittedName>
</protein>